<dbReference type="PRINTS" id="PR01438">
    <property type="entry name" value="UNVRSLSTRESS"/>
</dbReference>
<name>A0A6N7L4G0_9ACTN</name>
<proteinExistence type="inferred from homology"/>
<dbReference type="AlphaFoldDB" id="A0A6N7L4G0"/>
<comment type="caution">
    <text evidence="3">The sequence shown here is derived from an EMBL/GenBank/DDBJ whole genome shotgun (WGS) entry which is preliminary data.</text>
</comment>
<gene>
    <name evidence="3" type="ORF">F7Q99_34360</name>
</gene>
<dbReference type="SUPFAM" id="SSF52402">
    <property type="entry name" value="Adenine nucleotide alpha hydrolases-like"/>
    <property type="match status" value="2"/>
</dbReference>
<keyword evidence="4" id="KW-1185">Reference proteome</keyword>
<feature type="domain" description="UspA" evidence="2">
    <location>
        <begin position="1"/>
        <end position="133"/>
    </location>
</feature>
<comment type="similarity">
    <text evidence="1">Belongs to the universal stress protein A family.</text>
</comment>
<dbReference type="Pfam" id="PF00582">
    <property type="entry name" value="Usp"/>
    <property type="match status" value="2"/>
</dbReference>
<organism evidence="3 4">
    <name type="scientific">Streptomyces kaniharaensis</name>
    <dbReference type="NCBI Taxonomy" id="212423"/>
    <lineage>
        <taxon>Bacteria</taxon>
        <taxon>Bacillati</taxon>
        <taxon>Actinomycetota</taxon>
        <taxon>Actinomycetes</taxon>
        <taxon>Kitasatosporales</taxon>
        <taxon>Streptomycetaceae</taxon>
        <taxon>Streptomyces</taxon>
    </lineage>
</organism>
<evidence type="ECO:0000256" key="1">
    <source>
        <dbReference type="ARBA" id="ARBA00008791"/>
    </source>
</evidence>
<dbReference type="PANTHER" id="PTHR46553:SF3">
    <property type="entry name" value="ADENINE NUCLEOTIDE ALPHA HYDROLASES-LIKE SUPERFAMILY PROTEIN"/>
    <property type="match status" value="1"/>
</dbReference>
<dbReference type="InterPro" id="IPR006015">
    <property type="entry name" value="Universal_stress_UspA"/>
</dbReference>
<dbReference type="InterPro" id="IPR014729">
    <property type="entry name" value="Rossmann-like_a/b/a_fold"/>
</dbReference>
<protein>
    <submittedName>
        <fullName evidence="3">Universal stress protein</fullName>
    </submittedName>
</protein>
<dbReference type="PANTHER" id="PTHR46553">
    <property type="entry name" value="ADENINE NUCLEOTIDE ALPHA HYDROLASES-LIKE SUPERFAMILY PROTEIN"/>
    <property type="match status" value="1"/>
</dbReference>
<reference evidence="3 4" key="1">
    <citation type="submission" date="2019-09" db="EMBL/GenBank/DDBJ databases">
        <title>Genome Sequences of Streptomyces kaniharaensis ATCC 21070.</title>
        <authorList>
            <person name="Zhu W."/>
            <person name="De Crecy-Lagard V."/>
            <person name="Richards N.G."/>
        </authorList>
    </citation>
    <scope>NUCLEOTIDE SEQUENCE [LARGE SCALE GENOMIC DNA]</scope>
    <source>
        <strain evidence="3 4">SF-557</strain>
    </source>
</reference>
<dbReference type="InterPro" id="IPR006016">
    <property type="entry name" value="UspA"/>
</dbReference>
<dbReference type="RefSeq" id="WP_326847467.1">
    <property type="nucleotide sequence ID" value="NZ_WBOF01000003.1"/>
</dbReference>
<evidence type="ECO:0000313" key="4">
    <source>
        <dbReference type="Proteomes" id="UP000450000"/>
    </source>
</evidence>
<dbReference type="EMBL" id="WBOF01000003">
    <property type="protein sequence ID" value="MQS17134.1"/>
    <property type="molecule type" value="Genomic_DNA"/>
</dbReference>
<accession>A0A6N7L4G0</accession>
<sequence>MNGPVVVGFDGSPESLAATEWAVREAQGRRCPLVLLRAWPWPTRDVVGSDETYHRAMAQLATREAELSALGTGFPVTSSHVRAEPAEALEEAGRRAALLVLGSRGLGAVHGFLVGSVSQEVLRRAACPVVLVRSGAGEPDGAVLVGLDLAHPADEVLAFAFEAAAHREAPLRIVHAWSPPAGSEYMALDAIGGQEKDLSSIERTRLAEVLPPWRARYPHMDVTASLVRGHAAAVLVDAAATARLLVVGRRTRRMPLGAHLGPVAHAVIHHVRCPVAVVPHG</sequence>
<evidence type="ECO:0000259" key="2">
    <source>
        <dbReference type="Pfam" id="PF00582"/>
    </source>
</evidence>
<evidence type="ECO:0000313" key="3">
    <source>
        <dbReference type="EMBL" id="MQS17134.1"/>
    </source>
</evidence>
<dbReference type="Gene3D" id="3.40.50.620">
    <property type="entry name" value="HUPs"/>
    <property type="match status" value="2"/>
</dbReference>
<feature type="domain" description="UspA" evidence="2">
    <location>
        <begin position="143"/>
        <end position="279"/>
    </location>
</feature>
<dbReference type="Proteomes" id="UP000450000">
    <property type="component" value="Unassembled WGS sequence"/>
</dbReference>